<proteinExistence type="inferred from homology"/>
<accession>A0AAV8GZX8</accession>
<dbReference type="PROSITE" id="PS51462">
    <property type="entry name" value="NUDIX"/>
    <property type="match status" value="1"/>
</dbReference>
<name>A0AAV8GZX8_9POAL</name>
<evidence type="ECO:0000256" key="1">
    <source>
        <dbReference type="ARBA" id="ARBA00005582"/>
    </source>
</evidence>
<dbReference type="GO" id="GO:0047631">
    <property type="term" value="F:ADP-ribose diphosphatase activity"/>
    <property type="evidence" value="ECO:0007669"/>
    <property type="project" value="TreeGrafter"/>
</dbReference>
<dbReference type="FunFam" id="3.90.79.10:FF:000015">
    <property type="entry name" value="Nudix hydrolase 8"/>
    <property type="match status" value="1"/>
</dbReference>
<dbReference type="FunFam" id="3.40.630.30:FF:000016">
    <property type="entry name" value="nudix hydrolase 2"/>
    <property type="match status" value="1"/>
</dbReference>
<evidence type="ECO:0000256" key="2">
    <source>
        <dbReference type="ARBA" id="ARBA00022723"/>
    </source>
</evidence>
<organism evidence="5 6">
    <name type="scientific">Rhynchospora pubera</name>
    <dbReference type="NCBI Taxonomy" id="906938"/>
    <lineage>
        <taxon>Eukaryota</taxon>
        <taxon>Viridiplantae</taxon>
        <taxon>Streptophyta</taxon>
        <taxon>Embryophyta</taxon>
        <taxon>Tracheophyta</taxon>
        <taxon>Spermatophyta</taxon>
        <taxon>Magnoliopsida</taxon>
        <taxon>Liliopsida</taxon>
        <taxon>Poales</taxon>
        <taxon>Cyperaceae</taxon>
        <taxon>Cyperoideae</taxon>
        <taxon>Rhynchosporeae</taxon>
        <taxon>Rhynchospora</taxon>
    </lineage>
</organism>
<dbReference type="GO" id="GO:0035529">
    <property type="term" value="F:NADH pyrophosphatase activity"/>
    <property type="evidence" value="ECO:0007669"/>
    <property type="project" value="TreeGrafter"/>
</dbReference>
<dbReference type="PANTHER" id="PTHR13994">
    <property type="entry name" value="NUDIX HYDROLASE RELATED"/>
    <property type="match status" value="1"/>
</dbReference>
<dbReference type="PROSITE" id="PS00893">
    <property type="entry name" value="NUDIX_BOX"/>
    <property type="match status" value="1"/>
</dbReference>
<evidence type="ECO:0000259" key="4">
    <source>
        <dbReference type="PROSITE" id="PS51462"/>
    </source>
</evidence>
<dbReference type="InterPro" id="IPR020084">
    <property type="entry name" value="NUDIX_hydrolase_CS"/>
</dbReference>
<dbReference type="Proteomes" id="UP001140206">
    <property type="component" value="Chromosome 1"/>
</dbReference>
<dbReference type="CDD" id="cd04670">
    <property type="entry name" value="NUDIX_ASFGF2_Nudt6"/>
    <property type="match status" value="1"/>
</dbReference>
<evidence type="ECO:0000313" key="5">
    <source>
        <dbReference type="EMBL" id="KAJ4808568.1"/>
    </source>
</evidence>
<sequence length="349" mass="39597">MAFIWSNSSSLKVNDLPQLRVQMKAHFGLRIGKHASNSIIKSPCVYTSIVEKRFPLLKKIKEKSINVTISDKQLSEEKDILDFIEDDYEGVIINCNSLPDASNLFAAALQSSLSYWKYMGKKGVWLRILKEQADLVPVALKARFCYHHAEPGYVMLTYWIPDGPCLLPSTGTHQIGVGAFVINNQEQVLVVKEKKGPSWCSGIWKIPTGFINKSEDIFSGAIREVKEETGIETSFLEVVAFRHAHQVIFDKSDILFICLLKPLTFDVSIDTTEIEDAMWMPLDEFLNQQVHNEDQLSGKIINICMNMFENNHRGFKVEQLTSKLDNQITHLYSLALEASPKEKSPESIR</sequence>
<comment type="caution">
    <text evidence="5">The sequence shown here is derived from an EMBL/GenBank/DDBJ whole genome shotgun (WGS) entry which is preliminary data.</text>
</comment>
<dbReference type="Gene3D" id="3.40.630.30">
    <property type="match status" value="1"/>
</dbReference>
<dbReference type="PANTHER" id="PTHR13994:SF53">
    <property type="entry name" value="NUDIX HYDROLASE 8-LIKE"/>
    <property type="match status" value="1"/>
</dbReference>
<keyword evidence="3 5" id="KW-0378">Hydrolase</keyword>
<feature type="domain" description="Nudix hydrolase" evidence="4">
    <location>
        <begin position="172"/>
        <end position="303"/>
    </location>
</feature>
<protein>
    <submittedName>
        <fullName evidence="5">Nudix hydrolase</fullName>
    </submittedName>
</protein>
<dbReference type="InterPro" id="IPR040618">
    <property type="entry name" value="Pre-Nudix"/>
</dbReference>
<dbReference type="AlphaFoldDB" id="A0AAV8GZX8"/>
<evidence type="ECO:0000256" key="3">
    <source>
        <dbReference type="ARBA" id="ARBA00022801"/>
    </source>
</evidence>
<dbReference type="GO" id="GO:0046872">
    <property type="term" value="F:metal ion binding"/>
    <property type="evidence" value="ECO:0007669"/>
    <property type="project" value="UniProtKB-KW"/>
</dbReference>
<keyword evidence="6" id="KW-1185">Reference proteome</keyword>
<dbReference type="EMBL" id="JAMFTS010000001">
    <property type="protein sequence ID" value="KAJ4808568.1"/>
    <property type="molecule type" value="Genomic_DNA"/>
</dbReference>
<dbReference type="SUPFAM" id="SSF55811">
    <property type="entry name" value="Nudix"/>
    <property type="match status" value="1"/>
</dbReference>
<dbReference type="GO" id="GO:0051287">
    <property type="term" value="F:NAD binding"/>
    <property type="evidence" value="ECO:0007669"/>
    <property type="project" value="TreeGrafter"/>
</dbReference>
<dbReference type="InterPro" id="IPR000086">
    <property type="entry name" value="NUDIX_hydrolase_dom"/>
</dbReference>
<dbReference type="Pfam" id="PF18290">
    <property type="entry name" value="Nudix_hydro"/>
    <property type="match status" value="1"/>
</dbReference>
<dbReference type="Gene3D" id="3.90.79.10">
    <property type="entry name" value="Nucleoside Triphosphate Pyrophosphohydrolase"/>
    <property type="match status" value="1"/>
</dbReference>
<keyword evidence="2" id="KW-0479">Metal-binding</keyword>
<dbReference type="PRINTS" id="PR01356">
    <property type="entry name" value="GFGPROTEIN"/>
</dbReference>
<dbReference type="InterPro" id="IPR003293">
    <property type="entry name" value="Nudix_hydrolase6-like"/>
</dbReference>
<reference evidence="5" key="1">
    <citation type="submission" date="2022-08" db="EMBL/GenBank/DDBJ databases">
        <authorList>
            <person name="Marques A."/>
        </authorList>
    </citation>
    <scope>NUCLEOTIDE SEQUENCE</scope>
    <source>
        <strain evidence="5">RhyPub2mFocal</strain>
        <tissue evidence="5">Leaves</tissue>
    </source>
</reference>
<dbReference type="Pfam" id="PF00293">
    <property type="entry name" value="NUDIX"/>
    <property type="match status" value="1"/>
</dbReference>
<comment type="similarity">
    <text evidence="1">Belongs to the Nudix hydrolase family.</text>
</comment>
<gene>
    <name evidence="5" type="ORF">LUZ62_021134</name>
</gene>
<dbReference type="InterPro" id="IPR015797">
    <property type="entry name" value="NUDIX_hydrolase-like_dom_sf"/>
</dbReference>
<evidence type="ECO:0000313" key="6">
    <source>
        <dbReference type="Proteomes" id="UP001140206"/>
    </source>
</evidence>